<dbReference type="PROSITE" id="PS51910">
    <property type="entry name" value="GH18_2"/>
    <property type="match status" value="1"/>
</dbReference>
<dbReference type="SUPFAM" id="SSF54106">
    <property type="entry name" value="LysM domain"/>
    <property type="match status" value="4"/>
</dbReference>
<dbReference type="PROSITE" id="PS51781">
    <property type="entry name" value="SH3B"/>
    <property type="match status" value="1"/>
</dbReference>
<dbReference type="EMBL" id="JJRY01000030">
    <property type="protein sequence ID" value="KEF36280.1"/>
    <property type="molecule type" value="Genomic_DNA"/>
</dbReference>
<dbReference type="PANTHER" id="PTHR46066">
    <property type="entry name" value="CHITINASE DOMAIN-CONTAINING PROTEIN 1 FAMILY MEMBER"/>
    <property type="match status" value="1"/>
</dbReference>
<evidence type="ECO:0000256" key="3">
    <source>
        <dbReference type="RuleBase" id="RU000489"/>
    </source>
</evidence>
<evidence type="ECO:0000313" key="7">
    <source>
        <dbReference type="EMBL" id="KEF36280.1"/>
    </source>
</evidence>
<dbReference type="InterPro" id="IPR041704">
    <property type="entry name" value="CFLE_GH18"/>
</dbReference>
<dbReference type="PROSITE" id="PS01095">
    <property type="entry name" value="GH18_1"/>
    <property type="match status" value="1"/>
</dbReference>
<dbReference type="Pfam" id="PF01476">
    <property type="entry name" value="LysM"/>
    <property type="match status" value="4"/>
</dbReference>
<dbReference type="AlphaFoldDB" id="A0A072NST3"/>
<dbReference type="InterPro" id="IPR017853">
    <property type="entry name" value="GH"/>
</dbReference>
<feature type="domain" description="GH18" evidence="6">
    <location>
        <begin position="274"/>
        <end position="605"/>
    </location>
</feature>
<dbReference type="InterPro" id="IPR001579">
    <property type="entry name" value="Glyco_hydro_18_chit_AS"/>
</dbReference>
<accession>A0A072NST3</accession>
<dbReference type="InterPro" id="IPR018392">
    <property type="entry name" value="LysM"/>
</dbReference>
<dbReference type="Gene3D" id="2.30.30.40">
    <property type="entry name" value="SH3 Domains"/>
    <property type="match status" value="1"/>
</dbReference>
<reference evidence="7 8" key="1">
    <citation type="submission" date="2014-04" db="EMBL/GenBank/DDBJ databases">
        <title>Draft genome sequence of Bacillus azotoformans MEV2011, a (co-) denitrifying strain unable to grow in the presence of oxygen.</title>
        <authorList>
            <person name="Nielsen M."/>
            <person name="Schreiber L."/>
            <person name="Finster K."/>
            <person name="Schramm A."/>
        </authorList>
    </citation>
    <scope>NUCLEOTIDE SEQUENCE [LARGE SCALE GENOMIC DNA]</scope>
    <source>
        <strain evidence="7 8">MEV2011</strain>
    </source>
</reference>
<dbReference type="InterPro" id="IPR003646">
    <property type="entry name" value="SH3-like_bac-type"/>
</dbReference>
<sequence>MYFRQIMYVVQPGESLSSIAQKFNTTVQGIKDENRLTSNVIFIGQPLTVPSNLEKTVYNVQPGDDLYTIATRFGLDVEELKGMNRLEDNTIYANQQLVIPEEFNVDYYIVQAGDSLYTLSERFETTVEQIKNLNNLRSNIIYIGQRLKVSEGYERQTVYTVKSGDSLYSIANRYNTTVESIMTLNNLENMDLNIGQKLTIPVFSEVVVNVDTANVRERPGAAYNVLAQMARGARLPLLGVQGDWYRVALFNGNPGWISKTVTALRAYDGSEPIVQILGYYTLEEGPTLPSSYQSFVTNIEQISQAGLFMFRISKDNPTTIDKFGEFTDDEVRAVVTIGHRHNVKMLATVHNLLYDEGVELAKRVIHELVSSEQNMNAFAMNLVRLVERYGLDGVDIDIEDVLEEDRDRLTQLYRVIGRVFDERGYFFSTAVPSKTGPNDPSVFAKPFDYPNLHQPTDQFVIMLYNEHGWPGSGPGPVVSIGRMETVLRYAMTVMPKEKIVAAVSVFGFDFNLQTGRASYVTYDMAINLAKKYNKEITFDKETQTPMFAYTDENGVNHEVWFEDRASIQAKVRLANRLGIRGLALWRLGMEDPAIWTMLRDDAVVRKMGLER</sequence>
<dbReference type="SMART" id="SM00636">
    <property type="entry name" value="Glyco_18"/>
    <property type="match status" value="1"/>
</dbReference>
<dbReference type="GO" id="GO:0008061">
    <property type="term" value="F:chitin binding"/>
    <property type="evidence" value="ECO:0007669"/>
    <property type="project" value="InterPro"/>
</dbReference>
<dbReference type="Pfam" id="PF08239">
    <property type="entry name" value="SH3_3"/>
    <property type="match status" value="1"/>
</dbReference>
<feature type="domain" description="LysM" evidence="5">
    <location>
        <begin position="157"/>
        <end position="200"/>
    </location>
</feature>
<dbReference type="Gene3D" id="3.10.50.10">
    <property type="match status" value="1"/>
</dbReference>
<dbReference type="PANTHER" id="PTHR46066:SF2">
    <property type="entry name" value="CHITINASE DOMAIN-CONTAINING PROTEIN 1"/>
    <property type="match status" value="1"/>
</dbReference>
<gene>
    <name evidence="7" type="ORF">M670_04516</name>
</gene>
<feature type="domain" description="LysM" evidence="5">
    <location>
        <begin position="6"/>
        <end position="49"/>
    </location>
</feature>
<feature type="domain" description="LysM" evidence="5">
    <location>
        <begin position="106"/>
        <end position="149"/>
    </location>
</feature>
<protein>
    <submittedName>
        <fullName evidence="7">Putative glycosyl hydrolase</fullName>
    </submittedName>
</protein>
<dbReference type="PATRIC" id="fig|1348973.3.peg.4384"/>
<dbReference type="GO" id="GO:0005975">
    <property type="term" value="P:carbohydrate metabolic process"/>
    <property type="evidence" value="ECO:0007669"/>
    <property type="project" value="InterPro"/>
</dbReference>
<evidence type="ECO:0000256" key="2">
    <source>
        <dbReference type="ARBA" id="ARBA00023295"/>
    </source>
</evidence>
<dbReference type="InterPro" id="IPR029070">
    <property type="entry name" value="Chitinase_insertion_sf"/>
</dbReference>
<name>A0A072NST3_SCHAZ</name>
<dbReference type="Pfam" id="PF00704">
    <property type="entry name" value="Glyco_hydro_18"/>
    <property type="match status" value="1"/>
</dbReference>
<feature type="domain" description="SH3b" evidence="4">
    <location>
        <begin position="203"/>
        <end position="265"/>
    </location>
</feature>
<evidence type="ECO:0000259" key="6">
    <source>
        <dbReference type="PROSITE" id="PS51910"/>
    </source>
</evidence>
<dbReference type="InterPro" id="IPR036779">
    <property type="entry name" value="LysM_dom_sf"/>
</dbReference>
<evidence type="ECO:0000256" key="1">
    <source>
        <dbReference type="ARBA" id="ARBA00022801"/>
    </source>
</evidence>
<dbReference type="InterPro" id="IPR011583">
    <property type="entry name" value="Chitinase_II/V-like_cat"/>
</dbReference>
<dbReference type="Proteomes" id="UP000027936">
    <property type="component" value="Unassembled WGS sequence"/>
</dbReference>
<dbReference type="OrthoDB" id="9769314at2"/>
<dbReference type="GO" id="GO:0004553">
    <property type="term" value="F:hydrolase activity, hydrolyzing O-glycosyl compounds"/>
    <property type="evidence" value="ECO:0007669"/>
    <property type="project" value="InterPro"/>
</dbReference>
<feature type="domain" description="LysM" evidence="5">
    <location>
        <begin position="56"/>
        <end position="99"/>
    </location>
</feature>
<evidence type="ECO:0000259" key="5">
    <source>
        <dbReference type="PROSITE" id="PS51782"/>
    </source>
</evidence>
<dbReference type="SMART" id="SM00257">
    <property type="entry name" value="LysM"/>
    <property type="match status" value="4"/>
</dbReference>
<proteinExistence type="predicted"/>
<dbReference type="PROSITE" id="PS51782">
    <property type="entry name" value="LYSM"/>
    <property type="match status" value="4"/>
</dbReference>
<keyword evidence="2 3" id="KW-0326">Glycosidase</keyword>
<dbReference type="SMART" id="SM00287">
    <property type="entry name" value="SH3b"/>
    <property type="match status" value="1"/>
</dbReference>
<dbReference type="CDD" id="cd00118">
    <property type="entry name" value="LysM"/>
    <property type="match status" value="4"/>
</dbReference>
<dbReference type="CDD" id="cd02874">
    <property type="entry name" value="GH18_CFLE_spore_hydrolase"/>
    <property type="match status" value="1"/>
</dbReference>
<dbReference type="RefSeq" id="WP_081847365.1">
    <property type="nucleotide sequence ID" value="NZ_JJRY01000030.1"/>
</dbReference>
<dbReference type="Gene3D" id="3.20.20.80">
    <property type="entry name" value="Glycosidases"/>
    <property type="match status" value="1"/>
</dbReference>
<organism evidence="7 8">
    <name type="scientific">Schinkia azotoformans MEV2011</name>
    <dbReference type="NCBI Taxonomy" id="1348973"/>
    <lineage>
        <taxon>Bacteria</taxon>
        <taxon>Bacillati</taxon>
        <taxon>Bacillota</taxon>
        <taxon>Bacilli</taxon>
        <taxon>Bacillales</taxon>
        <taxon>Bacillaceae</taxon>
        <taxon>Calidifontibacillus/Schinkia group</taxon>
        <taxon>Schinkia</taxon>
    </lineage>
</organism>
<dbReference type="InterPro" id="IPR001223">
    <property type="entry name" value="Glyco_hydro18_cat"/>
</dbReference>
<comment type="caution">
    <text evidence="7">The sequence shown here is derived from an EMBL/GenBank/DDBJ whole genome shotgun (WGS) entry which is preliminary data.</text>
</comment>
<evidence type="ECO:0000313" key="8">
    <source>
        <dbReference type="Proteomes" id="UP000027936"/>
    </source>
</evidence>
<dbReference type="Gene3D" id="3.10.350.10">
    <property type="entry name" value="LysM domain"/>
    <property type="match status" value="4"/>
</dbReference>
<evidence type="ECO:0000259" key="4">
    <source>
        <dbReference type="PROSITE" id="PS51781"/>
    </source>
</evidence>
<keyword evidence="1 3" id="KW-0378">Hydrolase</keyword>
<dbReference type="SUPFAM" id="SSF51445">
    <property type="entry name" value="(Trans)glycosidases"/>
    <property type="match status" value="1"/>
</dbReference>